<dbReference type="PROSITE" id="PS51900">
    <property type="entry name" value="CB"/>
    <property type="match status" value="1"/>
</dbReference>
<dbReference type="PANTHER" id="PTHR30349">
    <property type="entry name" value="PHAGE INTEGRASE-RELATED"/>
    <property type="match status" value="1"/>
</dbReference>
<dbReference type="InterPro" id="IPR013762">
    <property type="entry name" value="Integrase-like_cat_sf"/>
</dbReference>
<evidence type="ECO:0000259" key="6">
    <source>
        <dbReference type="PROSITE" id="PS51898"/>
    </source>
</evidence>
<evidence type="ECO:0000256" key="1">
    <source>
        <dbReference type="ARBA" id="ARBA00008857"/>
    </source>
</evidence>
<dbReference type="PANTHER" id="PTHR30349:SF64">
    <property type="entry name" value="PROPHAGE INTEGRASE INTD-RELATED"/>
    <property type="match status" value="1"/>
</dbReference>
<keyword evidence="4" id="KW-0233">DNA recombination</keyword>
<organism evidence="8 9">
    <name type="scientific">Sinorhizobium saheli</name>
    <dbReference type="NCBI Taxonomy" id="36856"/>
    <lineage>
        <taxon>Bacteria</taxon>
        <taxon>Pseudomonadati</taxon>
        <taxon>Pseudomonadota</taxon>
        <taxon>Alphaproteobacteria</taxon>
        <taxon>Hyphomicrobiales</taxon>
        <taxon>Rhizobiaceae</taxon>
        <taxon>Sinorhizobium/Ensifer group</taxon>
        <taxon>Sinorhizobium</taxon>
    </lineage>
</organism>
<dbReference type="EMBL" id="LNQB01000019">
    <property type="protein sequence ID" value="OAP50532.1"/>
    <property type="molecule type" value="Genomic_DNA"/>
</dbReference>
<dbReference type="Gene3D" id="1.10.150.130">
    <property type="match status" value="1"/>
</dbReference>
<dbReference type="AlphaFoldDB" id="A0A178YSE5"/>
<keyword evidence="9" id="KW-1185">Reference proteome</keyword>
<evidence type="ECO:0000256" key="3">
    <source>
        <dbReference type="ARBA" id="ARBA00023125"/>
    </source>
</evidence>
<dbReference type="InterPro" id="IPR044068">
    <property type="entry name" value="CB"/>
</dbReference>
<dbReference type="GO" id="GO:0006310">
    <property type="term" value="P:DNA recombination"/>
    <property type="evidence" value="ECO:0007669"/>
    <property type="project" value="UniProtKB-KW"/>
</dbReference>
<dbReference type="InterPro" id="IPR004107">
    <property type="entry name" value="Integrase_SAM-like_N"/>
</dbReference>
<evidence type="ECO:0000259" key="7">
    <source>
        <dbReference type="PROSITE" id="PS51900"/>
    </source>
</evidence>
<dbReference type="GO" id="GO:0015074">
    <property type="term" value="P:DNA integration"/>
    <property type="evidence" value="ECO:0007669"/>
    <property type="project" value="UniProtKB-KW"/>
</dbReference>
<dbReference type="RefSeq" id="WP_066867515.1">
    <property type="nucleotide sequence ID" value="NZ_LNQB01000019.1"/>
</dbReference>
<dbReference type="SUPFAM" id="SSF56349">
    <property type="entry name" value="DNA breaking-rejoining enzymes"/>
    <property type="match status" value="1"/>
</dbReference>
<comment type="similarity">
    <text evidence="1">Belongs to the 'phage' integrase family.</text>
</comment>
<keyword evidence="2" id="KW-0229">DNA integration</keyword>
<dbReference type="InterPro" id="IPR010998">
    <property type="entry name" value="Integrase_recombinase_N"/>
</dbReference>
<dbReference type="InterPro" id="IPR011010">
    <property type="entry name" value="DNA_brk_join_enz"/>
</dbReference>
<evidence type="ECO:0000256" key="5">
    <source>
        <dbReference type="PROSITE-ProRule" id="PRU01248"/>
    </source>
</evidence>
<dbReference type="Pfam" id="PF02899">
    <property type="entry name" value="Phage_int_SAM_1"/>
    <property type="match status" value="1"/>
</dbReference>
<dbReference type="SUPFAM" id="SSF47823">
    <property type="entry name" value="lambda integrase-like, N-terminal domain"/>
    <property type="match status" value="1"/>
</dbReference>
<keyword evidence="3 5" id="KW-0238">DNA-binding</keyword>
<dbReference type="InterPro" id="IPR050090">
    <property type="entry name" value="Tyrosine_recombinase_XerCD"/>
</dbReference>
<gene>
    <name evidence="8" type="ORF">ATB98_15955</name>
</gene>
<name>A0A178YSE5_SINSA</name>
<comment type="caution">
    <text evidence="8">The sequence shown here is derived from an EMBL/GenBank/DDBJ whole genome shotgun (WGS) entry which is preliminary data.</text>
</comment>
<dbReference type="PROSITE" id="PS51898">
    <property type="entry name" value="TYR_RECOMBINASE"/>
    <property type="match status" value="1"/>
</dbReference>
<dbReference type="GO" id="GO:0003677">
    <property type="term" value="F:DNA binding"/>
    <property type="evidence" value="ECO:0007669"/>
    <property type="project" value="UniProtKB-UniRule"/>
</dbReference>
<feature type="domain" description="Core-binding (CB)" evidence="7">
    <location>
        <begin position="5"/>
        <end position="98"/>
    </location>
</feature>
<feature type="domain" description="Tyr recombinase" evidence="6">
    <location>
        <begin position="122"/>
        <end position="310"/>
    </location>
</feature>
<sequence length="335" mass="37427">MSTRFSLPALLESFFHHRMTKQRNASRATLASYRDALRLLILFAAERTKRKPCALTVADLDRDCVLAFLDELETKRKNTIQTRNARLAAIRSFFHHVATNDPAALAIAQRVLAIPVKRAHTEVTHHLTPQEFDALVAAPDQRTARGRRDRTLLLFLGRTGARVSEALGINVCDLDLDRARPQVLLRGKGRKERIVPIANDLARALRAFMRERGLKSHEEQPLFVGTHGERLTRFGATHIVRRVVAAATLSRPELASKSVSPHVLRHTLAMTLLQSGVDLLTIQAWLGHAQVATTHRYAAADVEMMRRGLDKAGVAGCQPARFQPKDALLRLLETI</sequence>
<dbReference type="InterPro" id="IPR002104">
    <property type="entry name" value="Integrase_catalytic"/>
</dbReference>
<dbReference type="OrthoDB" id="9801717at2"/>
<dbReference type="Pfam" id="PF00589">
    <property type="entry name" value="Phage_integrase"/>
    <property type="match status" value="1"/>
</dbReference>
<dbReference type="STRING" id="36856.ATB98_15955"/>
<evidence type="ECO:0000256" key="2">
    <source>
        <dbReference type="ARBA" id="ARBA00022908"/>
    </source>
</evidence>
<reference evidence="8 9" key="1">
    <citation type="submission" date="2015-11" db="EMBL/GenBank/DDBJ databases">
        <title>Ensifer anhuiense sp. nov., an effective nitrogen fixation bacterium with Glycine soja.</title>
        <authorList>
            <person name="Yan H."/>
            <person name="Chen W."/>
        </authorList>
    </citation>
    <scope>NUCLEOTIDE SEQUENCE [LARGE SCALE GENOMIC DNA]</scope>
    <source>
        <strain evidence="8 9">LMG 7837</strain>
    </source>
</reference>
<dbReference type="Gene3D" id="1.10.443.10">
    <property type="entry name" value="Intergrase catalytic core"/>
    <property type="match status" value="1"/>
</dbReference>
<evidence type="ECO:0000313" key="8">
    <source>
        <dbReference type="EMBL" id="OAP50532.1"/>
    </source>
</evidence>
<accession>A0A178YSE5</accession>
<proteinExistence type="inferred from homology"/>
<dbReference type="Proteomes" id="UP000078507">
    <property type="component" value="Unassembled WGS sequence"/>
</dbReference>
<protein>
    <submittedName>
        <fullName evidence="8">Integrase</fullName>
    </submittedName>
</protein>
<evidence type="ECO:0000313" key="9">
    <source>
        <dbReference type="Proteomes" id="UP000078507"/>
    </source>
</evidence>
<evidence type="ECO:0000256" key="4">
    <source>
        <dbReference type="ARBA" id="ARBA00023172"/>
    </source>
</evidence>